<dbReference type="STRING" id="582515.KR51_00007140"/>
<accession>U5DSG5</accession>
<organism evidence="2 3">
    <name type="scientific">Rubidibacter lacunae KORDI 51-2</name>
    <dbReference type="NCBI Taxonomy" id="582515"/>
    <lineage>
        <taxon>Bacteria</taxon>
        <taxon>Bacillati</taxon>
        <taxon>Cyanobacteriota</taxon>
        <taxon>Cyanophyceae</taxon>
        <taxon>Oscillatoriophycideae</taxon>
        <taxon>Chroococcales</taxon>
        <taxon>Aphanothecaceae</taxon>
        <taxon>Rubidibacter</taxon>
    </lineage>
</organism>
<feature type="transmembrane region" description="Helical" evidence="1">
    <location>
        <begin position="321"/>
        <end position="342"/>
    </location>
</feature>
<gene>
    <name evidence="2" type="ORF">KR51_00007140</name>
</gene>
<keyword evidence="1" id="KW-1133">Transmembrane helix</keyword>
<dbReference type="Proteomes" id="UP000016960">
    <property type="component" value="Unassembled WGS sequence"/>
</dbReference>
<dbReference type="EMBL" id="ASSJ01000015">
    <property type="protein sequence ID" value="ERN42620.1"/>
    <property type="molecule type" value="Genomic_DNA"/>
</dbReference>
<dbReference type="OrthoDB" id="252197at2"/>
<dbReference type="RefSeq" id="WP_022604772.1">
    <property type="nucleotide sequence ID" value="NZ_ASSJ01000015.1"/>
</dbReference>
<dbReference type="PANTHER" id="PTHR42941">
    <property type="entry name" value="SLL1037 PROTEIN"/>
    <property type="match status" value="1"/>
</dbReference>
<keyword evidence="1" id="KW-0472">Membrane</keyword>
<evidence type="ECO:0000313" key="3">
    <source>
        <dbReference type="Proteomes" id="UP000016960"/>
    </source>
</evidence>
<keyword evidence="2" id="KW-0675">Receptor</keyword>
<dbReference type="eggNOG" id="COG2358">
    <property type="taxonomic scope" value="Bacteria"/>
</dbReference>
<protein>
    <submittedName>
        <fullName evidence="2">TRAP transporter solute receptor (TAXI family)</fullName>
    </submittedName>
</protein>
<sequence>MRHARPIFLVIVLSVVAVGAFGLKIWHDRFQIHRLTLATASASGEYYAFGRALARVISNHHPDIEITVRETQGSLHNLELIEQGSAQLALVQSNSPSRPSTRAVAYLFPETAHVVVSAELGIQRFSDLRTKRIALPPAGSGSYRLFWSIAEHYKMDPETIEFVVKPSDETYAAFRAREVDAFFHVMALGNPRLAELLREQNARLLPIQQVAALQLKLPYLESTQIPMGTYDGASPIPPKDVAAVAVRSVLISSDDVNAGVVYRIVESLYQFRSELVAIYPRAATIVLPESGENLGLPIHPGAQAFYEQDKPHFLVEYAESLAFLLSVFVLIISSLWQFRLWLLGRQKNRADMYNLQLVELIDRIQNSNKSQELIELRQELFEILQKVMVDLDKDRISLESFQSFALPWETAISSLRHKESLLSKIGFSAPN</sequence>
<comment type="caution">
    <text evidence="2">The sequence shown here is derived from an EMBL/GenBank/DDBJ whole genome shotgun (WGS) entry which is preliminary data.</text>
</comment>
<dbReference type="SUPFAM" id="SSF53850">
    <property type="entry name" value="Periplasmic binding protein-like II"/>
    <property type="match status" value="1"/>
</dbReference>
<proteinExistence type="predicted"/>
<dbReference type="AlphaFoldDB" id="U5DSG5"/>
<dbReference type="CDD" id="cd13520">
    <property type="entry name" value="PBP2_TAXI_TRAP"/>
    <property type="match status" value="1"/>
</dbReference>
<dbReference type="InParanoid" id="U5DSG5"/>
<evidence type="ECO:0000313" key="2">
    <source>
        <dbReference type="EMBL" id="ERN42620.1"/>
    </source>
</evidence>
<reference evidence="2 3" key="1">
    <citation type="submission" date="2013-05" db="EMBL/GenBank/DDBJ databases">
        <title>Draft genome sequence of Rubidibacter lacunae KORDI 51-2.</title>
        <authorList>
            <person name="Choi D.H."/>
            <person name="Noh J.H."/>
            <person name="Kwon K.-K."/>
            <person name="Lee J.-H."/>
            <person name="Ryu J.-Y."/>
        </authorList>
    </citation>
    <scope>NUCLEOTIDE SEQUENCE [LARGE SCALE GENOMIC DNA]</scope>
    <source>
        <strain evidence="2 3">KORDI 51-2</strain>
    </source>
</reference>
<name>U5DSG5_9CHRO</name>
<dbReference type="Pfam" id="PF16868">
    <property type="entry name" value="NMT1_3"/>
    <property type="match status" value="1"/>
</dbReference>
<dbReference type="PANTHER" id="PTHR42941:SF1">
    <property type="entry name" value="SLL1037 PROTEIN"/>
    <property type="match status" value="1"/>
</dbReference>
<dbReference type="NCBIfam" id="TIGR02122">
    <property type="entry name" value="TRAP_TAXI"/>
    <property type="match status" value="1"/>
</dbReference>
<keyword evidence="3" id="KW-1185">Reference proteome</keyword>
<keyword evidence="1" id="KW-0812">Transmembrane</keyword>
<evidence type="ECO:0000256" key="1">
    <source>
        <dbReference type="SAM" id="Phobius"/>
    </source>
</evidence>
<dbReference type="Gene3D" id="3.40.190.10">
    <property type="entry name" value="Periplasmic binding protein-like II"/>
    <property type="match status" value="2"/>
</dbReference>
<dbReference type="InterPro" id="IPR011852">
    <property type="entry name" value="TRAP_TAXI"/>
</dbReference>